<reference evidence="1 2" key="1">
    <citation type="journal article" date="2023" name="Sci. Data">
        <title>Genome assembly of the Korean intertidal mud-creeper Batillaria attramentaria.</title>
        <authorList>
            <person name="Patra A.K."/>
            <person name="Ho P.T."/>
            <person name="Jun S."/>
            <person name="Lee S.J."/>
            <person name="Kim Y."/>
            <person name="Won Y.J."/>
        </authorList>
    </citation>
    <scope>NUCLEOTIDE SEQUENCE [LARGE SCALE GENOMIC DNA]</scope>
    <source>
        <strain evidence="1">Wonlab-2016</strain>
    </source>
</reference>
<organism evidence="1 2">
    <name type="scientific">Batillaria attramentaria</name>
    <dbReference type="NCBI Taxonomy" id="370345"/>
    <lineage>
        <taxon>Eukaryota</taxon>
        <taxon>Metazoa</taxon>
        <taxon>Spiralia</taxon>
        <taxon>Lophotrochozoa</taxon>
        <taxon>Mollusca</taxon>
        <taxon>Gastropoda</taxon>
        <taxon>Caenogastropoda</taxon>
        <taxon>Sorbeoconcha</taxon>
        <taxon>Cerithioidea</taxon>
        <taxon>Batillariidae</taxon>
        <taxon>Batillaria</taxon>
    </lineage>
</organism>
<dbReference type="AlphaFoldDB" id="A0ABD0M534"/>
<comment type="caution">
    <text evidence="1">The sequence shown here is derived from an EMBL/GenBank/DDBJ whole genome shotgun (WGS) entry which is preliminary data.</text>
</comment>
<keyword evidence="2" id="KW-1185">Reference proteome</keyword>
<name>A0ABD0M534_9CAEN</name>
<evidence type="ECO:0000313" key="2">
    <source>
        <dbReference type="Proteomes" id="UP001519460"/>
    </source>
</evidence>
<evidence type="ECO:0000313" key="1">
    <source>
        <dbReference type="EMBL" id="KAK7506785.1"/>
    </source>
</evidence>
<accession>A0ABD0M534</accession>
<gene>
    <name evidence="1" type="ORF">BaRGS_00002260</name>
</gene>
<proteinExistence type="predicted"/>
<sequence length="96" mass="10687">MLMLLKHTKTLARSCWEIWALTDAQETNTTNSICYRSNIVLADSDSQPLPPRPTLLLILRDKADDSDCGIFLADLEFARHHVVISKVTTTATGMGK</sequence>
<dbReference type="Proteomes" id="UP001519460">
    <property type="component" value="Unassembled WGS sequence"/>
</dbReference>
<protein>
    <submittedName>
        <fullName evidence="1">Uncharacterized protein</fullName>
    </submittedName>
</protein>
<dbReference type="EMBL" id="JACVVK020000006">
    <property type="protein sequence ID" value="KAK7506785.1"/>
    <property type="molecule type" value="Genomic_DNA"/>
</dbReference>